<evidence type="ECO:0000313" key="2">
    <source>
        <dbReference type="Proteomes" id="UP000288168"/>
    </source>
</evidence>
<keyword evidence="2" id="KW-1185">Reference proteome</keyword>
<gene>
    <name evidence="1" type="ORF">CEP54_013141</name>
</gene>
<sequence>MSPPSANNSDLMDIIYRSAKLVYGASLELYIDCTELSDKFCASLLAGSHPHANALIDAVQDNEIKSLLDILRQICLKCIERIEANRRDNSLTPLSDDADYESDTREVAKTGLILPDPNIQYTRKPEGHCAKLQVRDGFEISVEGRTKEELAFQMMKELCKEGLRLRPEANPVGRVNPDRVA</sequence>
<accession>A0A428P4L9</accession>
<name>A0A428P4L9_9HYPO</name>
<comment type="caution">
    <text evidence="1">The sequence shown here is derived from an EMBL/GenBank/DDBJ whole genome shotgun (WGS) entry which is preliminary data.</text>
</comment>
<evidence type="ECO:0000313" key="1">
    <source>
        <dbReference type="EMBL" id="RSL47973.1"/>
    </source>
</evidence>
<protein>
    <submittedName>
        <fullName evidence="1">Uncharacterized protein</fullName>
    </submittedName>
</protein>
<reference evidence="1 2" key="1">
    <citation type="submission" date="2017-06" db="EMBL/GenBank/DDBJ databases">
        <title>Comparative genomic analysis of Ambrosia Fusariam Clade fungi.</title>
        <authorList>
            <person name="Stajich J.E."/>
            <person name="Carrillo J."/>
            <person name="Kijimoto T."/>
            <person name="Eskalen A."/>
            <person name="O'Donnell K."/>
            <person name="Kasson M."/>
        </authorList>
    </citation>
    <scope>NUCLEOTIDE SEQUENCE [LARGE SCALE GENOMIC DNA]</scope>
    <source>
        <strain evidence="1 2">NRRL62584</strain>
    </source>
</reference>
<proteinExistence type="predicted"/>
<dbReference type="Proteomes" id="UP000288168">
    <property type="component" value="Unassembled WGS sequence"/>
</dbReference>
<dbReference type="EMBL" id="NKCI01000206">
    <property type="protein sequence ID" value="RSL47973.1"/>
    <property type="molecule type" value="Genomic_DNA"/>
</dbReference>
<organism evidence="1 2">
    <name type="scientific">Fusarium duplospermum</name>
    <dbReference type="NCBI Taxonomy" id="1325734"/>
    <lineage>
        <taxon>Eukaryota</taxon>
        <taxon>Fungi</taxon>
        <taxon>Dikarya</taxon>
        <taxon>Ascomycota</taxon>
        <taxon>Pezizomycotina</taxon>
        <taxon>Sordariomycetes</taxon>
        <taxon>Hypocreomycetidae</taxon>
        <taxon>Hypocreales</taxon>
        <taxon>Nectriaceae</taxon>
        <taxon>Fusarium</taxon>
        <taxon>Fusarium solani species complex</taxon>
    </lineage>
</organism>
<dbReference type="AlphaFoldDB" id="A0A428P4L9"/>